<dbReference type="PANTHER" id="PTHR43289:SF6">
    <property type="entry name" value="SERINE_THREONINE-PROTEIN KINASE NEKL-3"/>
    <property type="match status" value="1"/>
</dbReference>
<dbReference type="InterPro" id="IPR000719">
    <property type="entry name" value="Prot_kinase_dom"/>
</dbReference>
<evidence type="ECO:0000256" key="3">
    <source>
        <dbReference type="ARBA" id="ARBA00022777"/>
    </source>
</evidence>
<dbReference type="KEGG" id="rul:UC8_08370"/>
<feature type="region of interest" description="Disordered" evidence="7">
    <location>
        <begin position="254"/>
        <end position="285"/>
    </location>
</feature>
<dbReference type="GO" id="GO:0004674">
    <property type="term" value="F:protein serine/threonine kinase activity"/>
    <property type="evidence" value="ECO:0007669"/>
    <property type="project" value="UniProtKB-EC"/>
</dbReference>
<proteinExistence type="predicted"/>
<dbReference type="InterPro" id="IPR011009">
    <property type="entry name" value="Kinase-like_dom_sf"/>
</dbReference>
<dbReference type="InterPro" id="IPR001680">
    <property type="entry name" value="WD40_rpt"/>
</dbReference>
<dbReference type="CDD" id="cd14014">
    <property type="entry name" value="STKc_PknB_like"/>
    <property type="match status" value="1"/>
</dbReference>
<feature type="compositionally biased region" description="Polar residues" evidence="7">
    <location>
        <begin position="262"/>
        <end position="285"/>
    </location>
</feature>
<dbReference type="Gene3D" id="1.10.510.10">
    <property type="entry name" value="Transferase(Phosphotransferase) domain 1"/>
    <property type="match status" value="1"/>
</dbReference>
<evidence type="ECO:0000256" key="4">
    <source>
        <dbReference type="ARBA" id="ARBA00022840"/>
    </source>
</evidence>
<evidence type="ECO:0000313" key="10">
    <source>
        <dbReference type="Proteomes" id="UP000325286"/>
    </source>
</evidence>
<accession>A0A5B9QLI2</accession>
<dbReference type="InterPro" id="IPR017441">
    <property type="entry name" value="Protein_kinase_ATP_BS"/>
</dbReference>
<keyword evidence="4 6" id="KW-0067">ATP-binding</keyword>
<keyword evidence="5" id="KW-0853">WD repeat</keyword>
<dbReference type="OrthoDB" id="500858at2"/>
<keyword evidence="10" id="KW-1185">Reference proteome</keyword>
<evidence type="ECO:0000256" key="5">
    <source>
        <dbReference type="PROSITE-ProRule" id="PRU00221"/>
    </source>
</evidence>
<evidence type="ECO:0000259" key="8">
    <source>
        <dbReference type="PROSITE" id="PS50011"/>
    </source>
</evidence>
<dbReference type="SUPFAM" id="SSF56112">
    <property type="entry name" value="Protein kinase-like (PK-like)"/>
    <property type="match status" value="1"/>
</dbReference>
<dbReference type="Gene3D" id="2.130.10.10">
    <property type="entry name" value="YVTN repeat-like/Quinoprotein amine dehydrogenase"/>
    <property type="match status" value="3"/>
</dbReference>
<dbReference type="SMART" id="SM00220">
    <property type="entry name" value="S_TKc"/>
    <property type="match status" value="1"/>
</dbReference>
<keyword evidence="2 6" id="KW-0547">Nucleotide-binding</keyword>
<organism evidence="9 10">
    <name type="scientific">Roseimaritima ulvae</name>
    <dbReference type="NCBI Taxonomy" id="980254"/>
    <lineage>
        <taxon>Bacteria</taxon>
        <taxon>Pseudomonadati</taxon>
        <taxon>Planctomycetota</taxon>
        <taxon>Planctomycetia</taxon>
        <taxon>Pirellulales</taxon>
        <taxon>Pirellulaceae</taxon>
        <taxon>Roseimaritima</taxon>
    </lineage>
</organism>
<name>A0A5B9QLI2_9BACT</name>
<dbReference type="SUPFAM" id="SSF50978">
    <property type="entry name" value="WD40 repeat-like"/>
    <property type="match status" value="1"/>
</dbReference>
<feature type="binding site" evidence="6">
    <location>
        <position position="54"/>
    </location>
    <ligand>
        <name>ATP</name>
        <dbReference type="ChEBI" id="CHEBI:30616"/>
    </ligand>
</feature>
<dbReference type="InterPro" id="IPR015943">
    <property type="entry name" value="WD40/YVTN_repeat-like_dom_sf"/>
</dbReference>
<evidence type="ECO:0000313" key="9">
    <source>
        <dbReference type="EMBL" id="QEG38879.1"/>
    </source>
</evidence>
<evidence type="ECO:0000256" key="6">
    <source>
        <dbReference type="PROSITE-ProRule" id="PRU10141"/>
    </source>
</evidence>
<dbReference type="SMART" id="SM00320">
    <property type="entry name" value="WD40"/>
    <property type="match status" value="7"/>
</dbReference>
<reference evidence="9 10" key="1">
    <citation type="submission" date="2019-08" db="EMBL/GenBank/DDBJ databases">
        <title>Deep-cultivation of Planctomycetes and their phenomic and genomic characterization uncovers novel biology.</title>
        <authorList>
            <person name="Wiegand S."/>
            <person name="Jogler M."/>
            <person name="Boedeker C."/>
            <person name="Pinto D."/>
            <person name="Vollmers J."/>
            <person name="Rivas-Marin E."/>
            <person name="Kohn T."/>
            <person name="Peeters S.H."/>
            <person name="Heuer A."/>
            <person name="Rast P."/>
            <person name="Oberbeckmann S."/>
            <person name="Bunk B."/>
            <person name="Jeske O."/>
            <person name="Meyerdierks A."/>
            <person name="Storesund J.E."/>
            <person name="Kallscheuer N."/>
            <person name="Luecker S."/>
            <person name="Lage O.M."/>
            <person name="Pohl T."/>
            <person name="Merkel B.J."/>
            <person name="Hornburger P."/>
            <person name="Mueller R.-W."/>
            <person name="Bruemmer F."/>
            <person name="Labrenz M."/>
            <person name="Spormann A.M."/>
            <person name="Op den Camp H."/>
            <person name="Overmann J."/>
            <person name="Amann R."/>
            <person name="Jetten M.S.M."/>
            <person name="Mascher T."/>
            <person name="Medema M.H."/>
            <person name="Devos D.P."/>
            <person name="Kaster A.-K."/>
            <person name="Ovreas L."/>
            <person name="Rohde M."/>
            <person name="Galperin M.Y."/>
            <person name="Jogler C."/>
        </authorList>
    </citation>
    <scope>NUCLEOTIDE SEQUENCE [LARGE SCALE GENOMIC DNA]</scope>
    <source>
        <strain evidence="9 10">UC8</strain>
    </source>
</reference>
<dbReference type="EMBL" id="CP042914">
    <property type="protein sequence ID" value="QEG38879.1"/>
    <property type="molecule type" value="Genomic_DNA"/>
</dbReference>
<evidence type="ECO:0000256" key="7">
    <source>
        <dbReference type="SAM" id="MobiDB-lite"/>
    </source>
</evidence>
<dbReference type="GO" id="GO:0005524">
    <property type="term" value="F:ATP binding"/>
    <property type="evidence" value="ECO:0007669"/>
    <property type="project" value="UniProtKB-UniRule"/>
</dbReference>
<feature type="repeat" description="WD" evidence="5">
    <location>
        <begin position="541"/>
        <end position="573"/>
    </location>
</feature>
<dbReference type="PROSITE" id="PS50011">
    <property type="entry name" value="PROTEIN_KINASE_DOM"/>
    <property type="match status" value="1"/>
</dbReference>
<dbReference type="SUPFAM" id="SSF50998">
    <property type="entry name" value="Quinoprotein alcohol dehydrogenase-like"/>
    <property type="match status" value="1"/>
</dbReference>
<dbReference type="PROSITE" id="PS00107">
    <property type="entry name" value="PROTEIN_KINASE_ATP"/>
    <property type="match status" value="1"/>
</dbReference>
<dbReference type="Pfam" id="PF00069">
    <property type="entry name" value="Pkinase"/>
    <property type="match status" value="1"/>
</dbReference>
<dbReference type="PROSITE" id="PS00108">
    <property type="entry name" value="PROTEIN_KINASE_ST"/>
    <property type="match status" value="1"/>
</dbReference>
<dbReference type="EC" id="2.7.11.1" evidence="9"/>
<dbReference type="InterPro" id="IPR008271">
    <property type="entry name" value="Ser/Thr_kinase_AS"/>
</dbReference>
<dbReference type="Proteomes" id="UP000325286">
    <property type="component" value="Chromosome"/>
</dbReference>
<dbReference type="InterPro" id="IPR011047">
    <property type="entry name" value="Quinoprotein_ADH-like_sf"/>
</dbReference>
<dbReference type="InterPro" id="IPR036322">
    <property type="entry name" value="WD40_repeat_dom_sf"/>
</dbReference>
<feature type="repeat" description="WD" evidence="5">
    <location>
        <begin position="499"/>
        <end position="540"/>
    </location>
</feature>
<dbReference type="Gene3D" id="3.30.200.20">
    <property type="entry name" value="Phosphorylase Kinase, domain 1"/>
    <property type="match status" value="1"/>
</dbReference>
<keyword evidence="1 9" id="KW-0808">Transferase</keyword>
<feature type="domain" description="Protein kinase" evidence="8">
    <location>
        <begin position="24"/>
        <end position="328"/>
    </location>
</feature>
<protein>
    <submittedName>
        <fullName evidence="9">Serine/threonine-protein kinase PknB</fullName>
        <ecNumber evidence="9">2.7.11.1</ecNumber>
    </submittedName>
</protein>
<evidence type="ECO:0000256" key="2">
    <source>
        <dbReference type="ARBA" id="ARBA00022741"/>
    </source>
</evidence>
<dbReference type="RefSeq" id="WP_068140446.1">
    <property type="nucleotide sequence ID" value="NZ_CP042914.1"/>
</dbReference>
<gene>
    <name evidence="9" type="primary">pknB_7</name>
    <name evidence="9" type="ORF">UC8_08370</name>
</gene>
<evidence type="ECO:0000256" key="1">
    <source>
        <dbReference type="ARBA" id="ARBA00022679"/>
    </source>
</evidence>
<dbReference type="PROSITE" id="PS50294">
    <property type="entry name" value="WD_REPEATS_REGION"/>
    <property type="match status" value="1"/>
</dbReference>
<dbReference type="AlphaFoldDB" id="A0A5B9QLI2"/>
<dbReference type="PANTHER" id="PTHR43289">
    <property type="entry name" value="MITOGEN-ACTIVATED PROTEIN KINASE KINASE KINASE 20-RELATED"/>
    <property type="match status" value="1"/>
</dbReference>
<keyword evidence="3 9" id="KW-0418">Kinase</keyword>
<dbReference type="PROSITE" id="PS50082">
    <property type="entry name" value="WD_REPEATS_2"/>
    <property type="match status" value="2"/>
</dbReference>
<dbReference type="Pfam" id="PF00400">
    <property type="entry name" value="WD40"/>
    <property type="match status" value="3"/>
</dbReference>
<sequence>MLDDLPPPQPIGIESLAGAVVGDYTIGEPIGEGGMGVVYAAQQTQPVRRQVALKIIRAGLANQEMLARFQAERQALAMMDHPHIAKVLEVGTTPSGQPYLVMELLQGQKITDYADTHQLNTVERLRIFKLVCHAVQHAHRKGIIHRDLKPSNILVEQIDGTAVPKVIDFGLAKAVDVALTDATLVGDTSRTLGTPRYMSPEQAEPGSLDIDTRSDVYSLGVVLYELLTGSLPFERSALRSAGPDELRRLIREAEPRKPSAVTPVTTQAGTAPTVSETHPAQARRQPSQLSGELDWIVLKALEKDRERRYQSASDLAADLRRYLNHEAVHACPPSKLYRCKKYIRRHRVGAGIATLLAVCLLAVGVMTTWQVVQVQRARQESEWRAQMASDLLEAVRLKTAVALLSQRNLSGLRDEIEQWPRRTLSRHPRDGSPTDLPPASLVTLLRSAAYPAPLRSLRHIQPIHGLAATEDGQIAVTVDAAGDVTQWNLASTTPEPQRLGSHGEQADSVAISPDGKQAVTGSQHGKLMFWDLHSGELLRTIEQHSSGVESLRWSPDGNYLAAGARYSGVWVYNSDGSLRLKIDNDHRHESLLFSADSRELFVPTRQGIEVWDMDTNRQARSIDTSPLVNVRAICFAGPDQRWLVGGERFSDLLFAWDPQTGERGGQMVAAEYARSLAASPDGKWLAASYTDGRVQVLELDCRYDDQITGKLHHQFRAHRKALDHRQPIVWLPENELLSAASDGDLHHWRLDEVQPWHTITPPGHLHLTLLCPDHTQPMFFFFDHLRDIPWAKQFNGGKCFPYGTVSRDITNGMVALAHENTHISIAECRTGRVLGRIKTPFKPCHGTVFSSDGRRLIAYNQEQLCVWHSDDRWATHTLLRSIKVPQINPPTLTDQGQTIIVDEAEHECLMEIDVASGEVLAKYPDPSDSAYCVSHDGILLAEAAHHGIRVRNRKTGARLLEQSVDSQPRALQFLPDDRVLLALHNDGRLTAWHIPTRQALGTLFVPAEVPGDPIHLQIAAGGRRVVMNYHSHQTRIPIVLGRP</sequence>